<dbReference type="Proteomes" id="UP000005870">
    <property type="component" value="Chromosome"/>
</dbReference>
<dbReference type="InterPro" id="IPR018247">
    <property type="entry name" value="EF_Hand_1_Ca_BS"/>
</dbReference>
<proteinExistence type="predicted"/>
<protein>
    <submittedName>
        <fullName evidence="3">EF hand domain protein</fullName>
    </submittedName>
</protein>
<dbReference type="EMBL" id="CP003093">
    <property type="protein sequence ID" value="AER54922.1"/>
    <property type="molecule type" value="Genomic_DNA"/>
</dbReference>
<dbReference type="SUPFAM" id="SSF47473">
    <property type="entry name" value="EF-hand"/>
    <property type="match status" value="1"/>
</dbReference>
<feature type="signal peptide" evidence="1">
    <location>
        <begin position="1"/>
        <end position="18"/>
    </location>
</feature>
<dbReference type="RefSeq" id="WP_014159100.1">
    <property type="nucleotide sequence ID" value="NC_016147.2"/>
</dbReference>
<evidence type="ECO:0000256" key="1">
    <source>
        <dbReference type="SAM" id="SignalP"/>
    </source>
</evidence>
<dbReference type="Pfam" id="PF13202">
    <property type="entry name" value="EF-hand_5"/>
    <property type="match status" value="1"/>
</dbReference>
<dbReference type="eggNOG" id="COG5126">
    <property type="taxonomic scope" value="Bacteria"/>
</dbReference>
<dbReference type="KEGG" id="psd:DSC_01345"/>
<dbReference type="HOGENOM" id="CLU_173412_0_0_6"/>
<dbReference type="PROSITE" id="PS00018">
    <property type="entry name" value="EF_HAND_1"/>
    <property type="match status" value="2"/>
</dbReference>
<accession>G7UTM1</accession>
<feature type="chain" id="PRO_5003504390" evidence="1">
    <location>
        <begin position="19"/>
        <end position="110"/>
    </location>
</feature>
<organism evidence="3 4">
    <name type="scientific">Pseudoxanthomonas spadix (strain BD-a59)</name>
    <dbReference type="NCBI Taxonomy" id="1045855"/>
    <lineage>
        <taxon>Bacteria</taxon>
        <taxon>Pseudomonadati</taxon>
        <taxon>Pseudomonadota</taxon>
        <taxon>Gammaproteobacteria</taxon>
        <taxon>Lysobacterales</taxon>
        <taxon>Lysobacteraceae</taxon>
        <taxon>Pseudoxanthomonas</taxon>
    </lineage>
</organism>
<dbReference type="InterPro" id="IPR011992">
    <property type="entry name" value="EF-hand-dom_pair"/>
</dbReference>
<sequence length="110" mass="12248">MRWLMALVLGCWAAPILAQVPTGTADYLARMDSDHDGRVGVDEYIAWMSYAFDQRDGDHNGVLEGAELPGRRGKPITRAALVLQLRQRFARQDRSQDGLLDARELAAPPQ</sequence>
<keyword evidence="4" id="KW-1185">Reference proteome</keyword>
<name>G7UTM1_PSEUP</name>
<dbReference type="STRING" id="1045855.DSC_01345"/>
<dbReference type="InterPro" id="IPR002048">
    <property type="entry name" value="EF_hand_dom"/>
</dbReference>
<dbReference type="OrthoDB" id="5703633at2"/>
<reference evidence="3 4" key="1">
    <citation type="journal article" date="2012" name="J. Bacteriol.">
        <title>Complete Genome Sequence of the BTEX-Degrading Bacterium Pseudoxanthomonas spadix BD-a59.</title>
        <authorList>
            <person name="Lee S.H."/>
            <person name="Jin H.M."/>
            <person name="Lee H.J."/>
            <person name="Kim J.M."/>
            <person name="Jeon C.O."/>
        </authorList>
    </citation>
    <scope>NUCLEOTIDE SEQUENCE [LARGE SCALE GENOMIC DNA]</scope>
    <source>
        <strain evidence="3 4">BD-a59</strain>
    </source>
</reference>
<keyword evidence="1" id="KW-0732">Signal</keyword>
<dbReference type="Gene3D" id="1.10.238.10">
    <property type="entry name" value="EF-hand"/>
    <property type="match status" value="1"/>
</dbReference>
<evidence type="ECO:0000313" key="3">
    <source>
        <dbReference type="EMBL" id="AER54922.1"/>
    </source>
</evidence>
<dbReference type="AlphaFoldDB" id="G7UTM1"/>
<evidence type="ECO:0000259" key="2">
    <source>
        <dbReference type="Pfam" id="PF13202"/>
    </source>
</evidence>
<evidence type="ECO:0000313" key="4">
    <source>
        <dbReference type="Proteomes" id="UP000005870"/>
    </source>
</evidence>
<feature type="domain" description="EF-hand" evidence="2">
    <location>
        <begin position="26"/>
        <end position="45"/>
    </location>
</feature>
<gene>
    <name evidence="3" type="ordered locus">DSC_01345</name>
</gene>
<dbReference type="GO" id="GO:0005509">
    <property type="term" value="F:calcium ion binding"/>
    <property type="evidence" value="ECO:0007669"/>
    <property type="project" value="InterPro"/>
</dbReference>